<sequence length="224" mass="26159">MNVMMLDNYSIRKANIVIYNDCFSLEQCDEIQELQKGRDVILSNDDESFLLNYKHGKSLYSYEKVILDDTLHIKQEEDNQPKNEIEIRAFESTLPNSLEDHLMSYIFDANVKVFGYEIWGMEKDPEILTFKKDDFFGYHENMLWYSEEANDRKLTGYVYLSDHNKSEGGELLFDKSQDISSPLGNYNLRGNLVIFPSFLCYSFNKIKSGFLQVLAFDIIGPKLK</sequence>
<gene>
    <name evidence="1" type="ORF">METZ01_LOCUS29482</name>
</gene>
<dbReference type="AlphaFoldDB" id="A0A381QCC8"/>
<organism evidence="1">
    <name type="scientific">marine metagenome</name>
    <dbReference type="NCBI Taxonomy" id="408172"/>
    <lineage>
        <taxon>unclassified sequences</taxon>
        <taxon>metagenomes</taxon>
        <taxon>ecological metagenomes</taxon>
    </lineage>
</organism>
<accession>A0A381QCC8</accession>
<protein>
    <submittedName>
        <fullName evidence="1">Uncharacterized protein</fullName>
    </submittedName>
</protein>
<name>A0A381QCC8_9ZZZZ</name>
<reference evidence="1" key="1">
    <citation type="submission" date="2018-05" db="EMBL/GenBank/DDBJ databases">
        <authorList>
            <person name="Lanie J.A."/>
            <person name="Ng W.-L."/>
            <person name="Kazmierczak K.M."/>
            <person name="Andrzejewski T.M."/>
            <person name="Davidsen T.M."/>
            <person name="Wayne K.J."/>
            <person name="Tettelin H."/>
            <person name="Glass J.I."/>
            <person name="Rusch D."/>
            <person name="Podicherti R."/>
            <person name="Tsui H.-C.T."/>
            <person name="Winkler M.E."/>
        </authorList>
    </citation>
    <scope>NUCLEOTIDE SEQUENCE</scope>
</reference>
<proteinExistence type="predicted"/>
<dbReference type="EMBL" id="UINC01001285">
    <property type="protein sequence ID" value="SUZ76628.1"/>
    <property type="molecule type" value="Genomic_DNA"/>
</dbReference>
<dbReference type="Gene3D" id="2.60.120.620">
    <property type="entry name" value="q2cbj1_9rhob like domain"/>
    <property type="match status" value="1"/>
</dbReference>
<evidence type="ECO:0000313" key="1">
    <source>
        <dbReference type="EMBL" id="SUZ76628.1"/>
    </source>
</evidence>